<feature type="region of interest" description="Disordered" evidence="2">
    <location>
        <begin position="313"/>
        <end position="358"/>
    </location>
</feature>
<organism evidence="3 4">
    <name type="scientific">Owenia fusiformis</name>
    <name type="common">Polychaete worm</name>
    <dbReference type="NCBI Taxonomy" id="6347"/>
    <lineage>
        <taxon>Eukaryota</taxon>
        <taxon>Metazoa</taxon>
        <taxon>Spiralia</taxon>
        <taxon>Lophotrochozoa</taxon>
        <taxon>Annelida</taxon>
        <taxon>Polychaeta</taxon>
        <taxon>Sedentaria</taxon>
        <taxon>Canalipalpata</taxon>
        <taxon>Sabellida</taxon>
        <taxon>Oweniida</taxon>
        <taxon>Oweniidae</taxon>
        <taxon>Owenia</taxon>
    </lineage>
</organism>
<gene>
    <name evidence="3" type="ORF">OFUS_LOCUS12804</name>
</gene>
<dbReference type="Proteomes" id="UP000749559">
    <property type="component" value="Unassembled WGS sequence"/>
</dbReference>
<feature type="compositionally biased region" description="Basic residues" evidence="2">
    <location>
        <begin position="639"/>
        <end position="655"/>
    </location>
</feature>
<feature type="compositionally biased region" description="Polar residues" evidence="2">
    <location>
        <begin position="745"/>
        <end position="754"/>
    </location>
</feature>
<dbReference type="AlphaFoldDB" id="A0A8J1U0B5"/>
<keyword evidence="1" id="KW-0175">Coiled coil</keyword>
<feature type="region of interest" description="Disordered" evidence="2">
    <location>
        <begin position="1"/>
        <end position="152"/>
    </location>
</feature>
<feature type="coiled-coil region" evidence="1">
    <location>
        <begin position="545"/>
        <end position="572"/>
    </location>
</feature>
<feature type="region of interest" description="Disordered" evidence="2">
    <location>
        <begin position="717"/>
        <end position="907"/>
    </location>
</feature>
<feature type="compositionally biased region" description="Polar residues" evidence="2">
    <location>
        <begin position="209"/>
        <end position="225"/>
    </location>
</feature>
<feature type="region of interest" description="Disordered" evidence="2">
    <location>
        <begin position="166"/>
        <end position="236"/>
    </location>
</feature>
<feature type="compositionally biased region" description="Basic residues" evidence="2">
    <location>
        <begin position="111"/>
        <end position="120"/>
    </location>
</feature>
<comment type="caution">
    <text evidence="3">The sequence shown here is derived from an EMBL/GenBank/DDBJ whole genome shotgun (WGS) entry which is preliminary data.</text>
</comment>
<feature type="compositionally biased region" description="Basic and acidic residues" evidence="2">
    <location>
        <begin position="189"/>
        <end position="207"/>
    </location>
</feature>
<feature type="compositionally biased region" description="Polar residues" evidence="2">
    <location>
        <begin position="473"/>
        <end position="496"/>
    </location>
</feature>
<feature type="compositionally biased region" description="Basic residues" evidence="2">
    <location>
        <begin position="411"/>
        <end position="423"/>
    </location>
</feature>
<feature type="compositionally biased region" description="Basic and acidic residues" evidence="2">
    <location>
        <begin position="717"/>
        <end position="732"/>
    </location>
</feature>
<accession>A0A8J1U0B5</accession>
<reference evidence="3" key="1">
    <citation type="submission" date="2022-03" db="EMBL/GenBank/DDBJ databases">
        <authorList>
            <person name="Martin C."/>
        </authorList>
    </citation>
    <scope>NUCLEOTIDE SEQUENCE</scope>
</reference>
<feature type="region of interest" description="Disordered" evidence="2">
    <location>
        <begin position="614"/>
        <end position="667"/>
    </location>
</feature>
<feature type="compositionally biased region" description="Basic residues" evidence="2">
    <location>
        <begin position="498"/>
        <end position="510"/>
    </location>
</feature>
<dbReference type="EMBL" id="CAIIXF020000006">
    <property type="protein sequence ID" value="CAH1787018.1"/>
    <property type="molecule type" value="Genomic_DNA"/>
</dbReference>
<evidence type="ECO:0000313" key="3">
    <source>
        <dbReference type="EMBL" id="CAH1787018.1"/>
    </source>
</evidence>
<evidence type="ECO:0000313" key="4">
    <source>
        <dbReference type="Proteomes" id="UP000749559"/>
    </source>
</evidence>
<feature type="compositionally biased region" description="Low complexity" evidence="2">
    <location>
        <begin position="346"/>
        <end position="358"/>
    </location>
</feature>
<name>A0A8J1U0B5_OWEFU</name>
<evidence type="ECO:0000256" key="2">
    <source>
        <dbReference type="SAM" id="MobiDB-lite"/>
    </source>
</evidence>
<feature type="compositionally biased region" description="Basic and acidic residues" evidence="2">
    <location>
        <begin position="458"/>
        <end position="472"/>
    </location>
</feature>
<feature type="compositionally biased region" description="Polar residues" evidence="2">
    <location>
        <begin position="327"/>
        <end position="338"/>
    </location>
</feature>
<feature type="region of interest" description="Disordered" evidence="2">
    <location>
        <begin position="401"/>
        <end position="536"/>
    </location>
</feature>
<feature type="compositionally biased region" description="Polar residues" evidence="2">
    <location>
        <begin position="776"/>
        <end position="795"/>
    </location>
</feature>
<feature type="compositionally biased region" description="Basic and acidic residues" evidence="2">
    <location>
        <begin position="755"/>
        <end position="773"/>
    </location>
</feature>
<feature type="compositionally biased region" description="Low complexity" evidence="2">
    <location>
        <begin position="21"/>
        <end position="70"/>
    </location>
</feature>
<protein>
    <submittedName>
        <fullName evidence="3">Uncharacterized protein</fullName>
    </submittedName>
</protein>
<feature type="compositionally biased region" description="Basic and acidic residues" evidence="2">
    <location>
        <begin position="1"/>
        <end position="14"/>
    </location>
</feature>
<evidence type="ECO:0000256" key="1">
    <source>
        <dbReference type="SAM" id="Coils"/>
    </source>
</evidence>
<feature type="compositionally biased region" description="Basic and acidic residues" evidence="2">
    <location>
        <begin position="656"/>
        <end position="667"/>
    </location>
</feature>
<feature type="compositionally biased region" description="Polar residues" evidence="2">
    <location>
        <begin position="515"/>
        <end position="524"/>
    </location>
</feature>
<feature type="compositionally biased region" description="Basic and acidic residues" evidence="2">
    <location>
        <begin position="166"/>
        <end position="182"/>
    </location>
</feature>
<keyword evidence="4" id="KW-1185">Reference proteome</keyword>
<sequence>MSDEEMTPRSKEMGLLKSILDSKSQSTISQSSLSSSDSVTQISSSVSTTDENSKSSNRSNSPLTSSNSSMESKDKKSSDISSDFDSDSSHDSKSYSSDSSDTVVLEDSAKSKRSNRRKHSRSETDSKSSSDLEVESNNNSKTVDDNDRYLTQRNRKFYSIEETEARSYEDRKQYDNQRDRPKSATVLHIENHEEHYDKFKNNRERRSQRPMSASSRLSSTETFDSPQRRPRRKLRSYKPHKEAIIYNAWEESVNDKLCQKYGELKDLLLHSLDIMQSIPNKNELLYDQKYKAAKKIIKKTLYVPNTVSMSPRDVPSYFRKSAKGRSNDSTRNSNSIYRNDSESPRSDASYSSNYDNDSVVSSNSYYSRVSASTDTSTLRGSKRVTFADDGGSLCSFDQSVTSDSENQIRGILKHKNKSNRRQVPHREMGYFTPPMQESSHRSRRKQLSMDDYSMIRSVSEEHLNRPRDRQISRSESIGNLDNRDNSPSMGPSNFGSLNRRRSSSPKRNKSPSRSVSLTSLNGSFDGSDHQLKNTDNPAVKKWLREKNKEHRMQLKQERLQKMNEQKREEDQRKVKDIKTLESQIQFHKWITNKQKELRIQKRHERIKPKPVEIVTPRKNTSPSGLRPASSYSGFAPKAPRAKKSGLPKRSSSMKKKQQEEKEKVKAAEETLKKKISYEIWLKQKQEDDAERRRSAQKIFEKLSKSADDDTKRVIADAAKRRFERVVDGKKTLDSGLKMPADDTRPTSAPPSQNTREGKYKWVNESSKNPERPRSARPQSPNKADRVSTSSQNPFKNPTPPTESKKSNSRRNKNSGMYYKPRDFNNFLFEEASGERPEPQGCDAPNNLPAHDTESETSSTVGEPKASEKSKRKKSKSDSGIVDDIDTDAKPLAIKPKKDTTFLTSIEA</sequence>
<feature type="compositionally biased region" description="Basic and acidic residues" evidence="2">
    <location>
        <begin position="121"/>
        <end position="130"/>
    </location>
</feature>
<proteinExistence type="predicted"/>